<dbReference type="Proteomes" id="UP000747542">
    <property type="component" value="Unassembled WGS sequence"/>
</dbReference>
<protein>
    <submittedName>
        <fullName evidence="1">Tigger transposable element-derived protein 1-like 148</fullName>
    </submittedName>
</protein>
<feature type="non-terminal residue" evidence="1">
    <location>
        <position position="1"/>
    </location>
</feature>
<evidence type="ECO:0000313" key="1">
    <source>
        <dbReference type="EMBL" id="KAG7177577.1"/>
    </source>
</evidence>
<evidence type="ECO:0000313" key="2">
    <source>
        <dbReference type="Proteomes" id="UP000747542"/>
    </source>
</evidence>
<name>A0A8J5ND22_HOMAM</name>
<proteinExistence type="predicted"/>
<gene>
    <name evidence="1" type="primary">TIGD1-L148</name>
    <name evidence="1" type="ORF">Hamer_G008216</name>
</gene>
<comment type="caution">
    <text evidence="1">The sequence shown here is derived from an EMBL/GenBank/DDBJ whole genome shotgun (WGS) entry which is preliminary data.</text>
</comment>
<dbReference type="EMBL" id="JAHLQT010001931">
    <property type="protein sequence ID" value="KAG7177577.1"/>
    <property type="molecule type" value="Genomic_DNA"/>
</dbReference>
<dbReference type="AlphaFoldDB" id="A0A8J5ND22"/>
<keyword evidence="2" id="KW-1185">Reference proteome</keyword>
<organism evidence="1 2">
    <name type="scientific">Homarus americanus</name>
    <name type="common">American lobster</name>
    <dbReference type="NCBI Taxonomy" id="6706"/>
    <lineage>
        <taxon>Eukaryota</taxon>
        <taxon>Metazoa</taxon>
        <taxon>Ecdysozoa</taxon>
        <taxon>Arthropoda</taxon>
        <taxon>Crustacea</taxon>
        <taxon>Multicrustacea</taxon>
        <taxon>Malacostraca</taxon>
        <taxon>Eumalacostraca</taxon>
        <taxon>Eucarida</taxon>
        <taxon>Decapoda</taxon>
        <taxon>Pleocyemata</taxon>
        <taxon>Astacidea</taxon>
        <taxon>Nephropoidea</taxon>
        <taxon>Nephropidae</taxon>
        <taxon>Homarus</taxon>
    </lineage>
</organism>
<reference evidence="1" key="1">
    <citation type="journal article" date="2021" name="Sci. Adv.">
        <title>The American lobster genome reveals insights on longevity, neural, and immune adaptations.</title>
        <authorList>
            <person name="Polinski J.M."/>
            <person name="Zimin A.V."/>
            <person name="Clark K.F."/>
            <person name="Kohn A.B."/>
            <person name="Sadowski N."/>
            <person name="Timp W."/>
            <person name="Ptitsyn A."/>
            <person name="Khanna P."/>
            <person name="Romanova D.Y."/>
            <person name="Williams P."/>
            <person name="Greenwood S.J."/>
            <person name="Moroz L.L."/>
            <person name="Walt D.R."/>
            <person name="Bodnar A.G."/>
        </authorList>
    </citation>
    <scope>NUCLEOTIDE SEQUENCE</scope>
    <source>
        <strain evidence="1">GMGI-L3</strain>
    </source>
</reference>
<accession>A0A8J5ND22</accession>
<sequence length="158" mass="18103">MNGSKRQLSLAQQTGFNEVTEKEVIELLVSHEKELSNEDLLELEEEQEAKESPCTFPTLTLAKLEIILESMRICSHFIFYLDPDGEHNFNFRNGLENLCSCYKDLHRQKKGQAKQAKVTDFFKPVPQPNEPSASSTSCALFRKKTISQILYQSLHLHS</sequence>